<organism evidence="1 2">
    <name type="scientific">Ophiocordyceps polyrhachis-furcata BCC 54312</name>
    <dbReference type="NCBI Taxonomy" id="1330021"/>
    <lineage>
        <taxon>Eukaryota</taxon>
        <taxon>Fungi</taxon>
        <taxon>Dikarya</taxon>
        <taxon>Ascomycota</taxon>
        <taxon>Pezizomycotina</taxon>
        <taxon>Sordariomycetes</taxon>
        <taxon>Hypocreomycetidae</taxon>
        <taxon>Hypocreales</taxon>
        <taxon>Ophiocordycipitaceae</taxon>
        <taxon>Ophiocordyceps</taxon>
    </lineage>
</organism>
<sequence>HSRAALSISYCRLDRYSIAKVAPFFEQGEEYAYNTEHFLNYLDSISIARALPLNWLPAIRNSLMPATKQRRHFLKSYNLYLARCLSILRMRFVDIFFATSLREILLALCVTPTPKAPSIISLLFKVSNFTDLFSKEKASALLPYYSS</sequence>
<feature type="non-terminal residue" evidence="1">
    <location>
        <position position="1"/>
    </location>
</feature>
<accession>A0A367KZR3</accession>
<gene>
    <name evidence="1" type="ORF">L249_5902</name>
</gene>
<protein>
    <submittedName>
        <fullName evidence="1">Uncharacterized protein</fullName>
    </submittedName>
</protein>
<comment type="caution">
    <text evidence="1">The sequence shown here is derived from an EMBL/GenBank/DDBJ whole genome shotgun (WGS) entry which is preliminary data.</text>
</comment>
<dbReference type="AlphaFoldDB" id="A0A367KZR3"/>
<evidence type="ECO:0000313" key="1">
    <source>
        <dbReference type="EMBL" id="RCI07665.1"/>
    </source>
</evidence>
<dbReference type="EMBL" id="LKCN02000025">
    <property type="protein sequence ID" value="RCI07665.1"/>
    <property type="molecule type" value="Genomic_DNA"/>
</dbReference>
<reference evidence="1 2" key="1">
    <citation type="journal article" date="2015" name="BMC Genomics">
        <title>Insights from the genome of Ophiocordyceps polyrhachis-furcata to pathogenicity and host specificity in insect fungi.</title>
        <authorList>
            <person name="Wichadakul D."/>
            <person name="Kobmoo N."/>
            <person name="Ingsriswang S."/>
            <person name="Tangphatsornruang S."/>
            <person name="Chantasingh D."/>
            <person name="Luangsa-ard J.J."/>
            <person name="Eurwilaichitr L."/>
        </authorList>
    </citation>
    <scope>NUCLEOTIDE SEQUENCE [LARGE SCALE GENOMIC DNA]</scope>
    <source>
        <strain evidence="1 2">BCC 54312</strain>
    </source>
</reference>
<keyword evidence="2" id="KW-1185">Reference proteome</keyword>
<proteinExistence type="predicted"/>
<evidence type="ECO:0000313" key="2">
    <source>
        <dbReference type="Proteomes" id="UP000253664"/>
    </source>
</evidence>
<dbReference type="Proteomes" id="UP000253664">
    <property type="component" value="Unassembled WGS sequence"/>
</dbReference>
<name>A0A367KZR3_9HYPO</name>